<feature type="transmembrane region" description="Helical" evidence="10">
    <location>
        <begin position="361"/>
        <end position="381"/>
    </location>
</feature>
<feature type="transmembrane region" description="Helical" evidence="10">
    <location>
        <begin position="333"/>
        <end position="354"/>
    </location>
</feature>
<evidence type="ECO:0000259" key="11">
    <source>
        <dbReference type="Pfam" id="PF00999"/>
    </source>
</evidence>
<evidence type="ECO:0000259" key="12">
    <source>
        <dbReference type="Pfam" id="PF23256"/>
    </source>
</evidence>
<dbReference type="InterPro" id="IPR057290">
    <property type="entry name" value="CHX17_C"/>
</dbReference>
<evidence type="ECO:0000256" key="7">
    <source>
        <dbReference type="ARBA" id="ARBA00023065"/>
    </source>
</evidence>
<evidence type="ECO:0000256" key="9">
    <source>
        <dbReference type="ARBA" id="ARBA00038341"/>
    </source>
</evidence>
<evidence type="ECO:0000256" key="3">
    <source>
        <dbReference type="ARBA" id="ARBA00022538"/>
    </source>
</evidence>
<sequence length="820" mass="90486">MGSTVMEPDDLISYAKIYLHGENITSFCVSTEYVESRGLYYNENLFSFSVPLLLAQLSLACIVILIITSLLKPLGQPSMVIQILGGLLIGPSCLGSISGFTALLFPYKSLIVLDTLSVLGYMLYFFLIGVQMDPWILKRIQKRDIIVGVSTVSFAMFVTILGGLILEKSNPDLDPDIVSSIPGVATASSMLGFPIVAHYVTELKMVNSEFGRMALSSSLASHSFGLCVIFVLVLSGQHSVEKWQIVQCGVSGLGLTLVIIFVFRPIIVWVLHRTPEGEPLKQSFVLMVIVGVFLTGCCCKALGLNVFFGPLVYGMAIPAGPPLGSALMEKLDIVTHWLFMPLYFAKSGLVIDVFSVKLRNYLLMQSIIVLGWIGKFFGALISSIYNGVPLREAIQLGLVMNVQGVLELCIFKMLKQSKALHDEPFAVMCVSTLIVTSSVTPILNYLYDPLRRHKICKKRSIMDLKPNSELRMVVCVHDQENVPTIINFIDALNPTKHTPICICLVHFVELVGRAYSILIPHKLNKVKSGRASTSKSIVNAFKHFQLSSYDAITVHPFTAISPYEAMHDEVCEMAIDRRASLIIIPFHRRLATTGRVESSNAGIKIMNDQILEMAPCTTAIIVDRGSNTTPSPDSEVSPLYNVAVVFVGGPDDREALAIGARMVGQPNVSLTILRIVHNNFGREISEETILDNEVILEMKSKMSENQRVVFVEEKVRDGTGTVVLLRSIEKMFELIIVGRNHDTRSPIIFGLSDWTEDSELGTLGDMFTLDDSDSTSTILVVHQHFRLGGWSQNVDEYEANVLRSGFEGSVAPMRRSFAVE</sequence>
<evidence type="ECO:0000256" key="5">
    <source>
        <dbReference type="ARBA" id="ARBA00022958"/>
    </source>
</evidence>
<evidence type="ECO:0000256" key="4">
    <source>
        <dbReference type="ARBA" id="ARBA00022692"/>
    </source>
</evidence>
<feature type="transmembrane region" description="Helical" evidence="10">
    <location>
        <begin position="144"/>
        <end position="165"/>
    </location>
</feature>
<evidence type="ECO:0008006" key="16">
    <source>
        <dbReference type="Google" id="ProtNLM"/>
    </source>
</evidence>
<evidence type="ECO:0000313" key="14">
    <source>
        <dbReference type="EMBL" id="KAL3813912.1"/>
    </source>
</evidence>
<dbReference type="Gene3D" id="1.20.1530.20">
    <property type="match status" value="1"/>
</dbReference>
<organism evidence="14 15">
    <name type="scientific">Penstemon smallii</name>
    <dbReference type="NCBI Taxonomy" id="265156"/>
    <lineage>
        <taxon>Eukaryota</taxon>
        <taxon>Viridiplantae</taxon>
        <taxon>Streptophyta</taxon>
        <taxon>Embryophyta</taxon>
        <taxon>Tracheophyta</taxon>
        <taxon>Spermatophyta</taxon>
        <taxon>Magnoliopsida</taxon>
        <taxon>eudicotyledons</taxon>
        <taxon>Gunneridae</taxon>
        <taxon>Pentapetalae</taxon>
        <taxon>asterids</taxon>
        <taxon>lamiids</taxon>
        <taxon>Lamiales</taxon>
        <taxon>Plantaginaceae</taxon>
        <taxon>Cheloneae</taxon>
        <taxon>Penstemon</taxon>
    </lineage>
</organism>
<dbReference type="Gene3D" id="3.40.50.12370">
    <property type="match status" value="1"/>
</dbReference>
<feature type="domain" description="Cation/H(+) antiporter C-terminal" evidence="13">
    <location>
        <begin position="641"/>
        <end position="784"/>
    </location>
</feature>
<dbReference type="AlphaFoldDB" id="A0ABD3RLQ6"/>
<evidence type="ECO:0000313" key="15">
    <source>
        <dbReference type="Proteomes" id="UP001634393"/>
    </source>
</evidence>
<keyword evidence="6 10" id="KW-1133">Transmembrane helix</keyword>
<proteinExistence type="inferred from homology"/>
<feature type="transmembrane region" description="Helical" evidence="10">
    <location>
        <begin position="284"/>
        <end position="313"/>
    </location>
</feature>
<dbReference type="EMBL" id="JBJXBP010000008">
    <property type="protein sequence ID" value="KAL3813912.1"/>
    <property type="molecule type" value="Genomic_DNA"/>
</dbReference>
<dbReference type="InterPro" id="IPR057291">
    <property type="entry name" value="CHX17_2nd"/>
</dbReference>
<comment type="caution">
    <text evidence="14">The sequence shown here is derived from an EMBL/GenBank/DDBJ whole genome shotgun (WGS) entry which is preliminary data.</text>
</comment>
<keyword evidence="8 10" id="KW-0472">Membrane</keyword>
<keyword evidence="2" id="KW-0813">Transport</keyword>
<dbReference type="GO" id="GO:0016020">
    <property type="term" value="C:membrane"/>
    <property type="evidence" value="ECO:0007669"/>
    <property type="project" value="UniProtKB-SubCell"/>
</dbReference>
<feature type="domain" description="Cation/H+ exchanger transmembrane" evidence="11">
    <location>
        <begin position="64"/>
        <end position="443"/>
    </location>
</feature>
<name>A0ABD3RLQ6_9LAMI</name>
<comment type="subcellular location">
    <subcellularLocation>
        <location evidence="1">Membrane</location>
        <topology evidence="1">Multi-pass membrane protein</topology>
    </subcellularLocation>
</comment>
<feature type="transmembrane region" description="Helical" evidence="10">
    <location>
        <begin position="213"/>
        <end position="233"/>
    </location>
</feature>
<dbReference type="Pfam" id="PF00999">
    <property type="entry name" value="Na_H_Exchanger"/>
    <property type="match status" value="1"/>
</dbReference>
<feature type="transmembrane region" description="Helical" evidence="10">
    <location>
        <begin position="253"/>
        <end position="272"/>
    </location>
</feature>
<feature type="transmembrane region" description="Helical" evidence="10">
    <location>
        <begin position="83"/>
        <end position="105"/>
    </location>
</feature>
<feature type="transmembrane region" description="Helical" evidence="10">
    <location>
        <begin position="45"/>
        <end position="71"/>
    </location>
</feature>
<accession>A0ABD3RLQ6</accession>
<feature type="domain" description="Cation/H(+) antiporter central" evidence="12">
    <location>
        <begin position="530"/>
        <end position="626"/>
    </location>
</feature>
<dbReference type="Pfam" id="PF23259">
    <property type="entry name" value="CHX17_C"/>
    <property type="match status" value="1"/>
</dbReference>
<evidence type="ECO:0000256" key="10">
    <source>
        <dbReference type="SAM" id="Phobius"/>
    </source>
</evidence>
<comment type="similarity">
    <text evidence="9">Belongs to the monovalent cation:proton antiporter 2 (CPA2) transporter (TC 2.A.37) family. CHX (TC 2.A.37.4) subfamily.</text>
</comment>
<keyword evidence="15" id="KW-1185">Reference proteome</keyword>
<evidence type="ECO:0000256" key="1">
    <source>
        <dbReference type="ARBA" id="ARBA00004141"/>
    </source>
</evidence>
<dbReference type="InterPro" id="IPR038770">
    <property type="entry name" value="Na+/solute_symporter_sf"/>
</dbReference>
<evidence type="ECO:0000256" key="8">
    <source>
        <dbReference type="ARBA" id="ARBA00023136"/>
    </source>
</evidence>
<dbReference type="GO" id="GO:0006813">
    <property type="term" value="P:potassium ion transport"/>
    <property type="evidence" value="ECO:0007669"/>
    <property type="project" value="UniProtKB-KW"/>
</dbReference>
<protein>
    <recommendedName>
        <fullName evidence="16">Cation/H+ exchanger domain-containing protein</fullName>
    </recommendedName>
</protein>
<evidence type="ECO:0000256" key="2">
    <source>
        <dbReference type="ARBA" id="ARBA00022448"/>
    </source>
</evidence>
<evidence type="ECO:0000256" key="6">
    <source>
        <dbReference type="ARBA" id="ARBA00022989"/>
    </source>
</evidence>
<evidence type="ECO:0000259" key="13">
    <source>
        <dbReference type="Pfam" id="PF23259"/>
    </source>
</evidence>
<keyword evidence="3" id="KW-0633">Potassium transport</keyword>
<keyword evidence="5" id="KW-0630">Potassium</keyword>
<feature type="transmembrane region" description="Helical" evidence="10">
    <location>
        <begin position="111"/>
        <end position="132"/>
    </location>
</feature>
<dbReference type="Pfam" id="PF23256">
    <property type="entry name" value="CHX17_2nd"/>
    <property type="match status" value="1"/>
</dbReference>
<feature type="transmembrane region" description="Helical" evidence="10">
    <location>
        <begin position="177"/>
        <end position="201"/>
    </location>
</feature>
<keyword evidence="7" id="KW-0406">Ion transport</keyword>
<dbReference type="PANTHER" id="PTHR32468:SF114">
    <property type="entry name" value="CATION_H+ EXCHANGER DOMAIN-CONTAINING PROTEIN"/>
    <property type="match status" value="1"/>
</dbReference>
<dbReference type="PANTHER" id="PTHR32468">
    <property type="entry name" value="CATION/H + ANTIPORTER"/>
    <property type="match status" value="1"/>
</dbReference>
<dbReference type="InterPro" id="IPR050794">
    <property type="entry name" value="CPA2_transporter"/>
</dbReference>
<keyword evidence="4 10" id="KW-0812">Transmembrane</keyword>
<gene>
    <name evidence="14" type="ORF">ACJIZ3_015180</name>
</gene>
<reference evidence="14 15" key="1">
    <citation type="submission" date="2024-12" db="EMBL/GenBank/DDBJ databases">
        <title>The unique morphological basis and parallel evolutionary history of personate flowers in Penstemon.</title>
        <authorList>
            <person name="Depatie T.H."/>
            <person name="Wessinger C.A."/>
        </authorList>
    </citation>
    <scope>NUCLEOTIDE SEQUENCE [LARGE SCALE GENOMIC DNA]</scope>
    <source>
        <strain evidence="14">WTNN_2</strain>
        <tissue evidence="14">Leaf</tissue>
    </source>
</reference>
<dbReference type="Proteomes" id="UP001634393">
    <property type="component" value="Unassembled WGS sequence"/>
</dbReference>
<dbReference type="InterPro" id="IPR006153">
    <property type="entry name" value="Cation/H_exchanger_TM"/>
</dbReference>